<dbReference type="Proteomes" id="UP000585474">
    <property type="component" value="Unassembled WGS sequence"/>
</dbReference>
<protein>
    <submittedName>
        <fullName evidence="4">ARM repeat superfamily protein</fullName>
    </submittedName>
</protein>
<evidence type="ECO:0000313" key="4">
    <source>
        <dbReference type="EMBL" id="GFZ03182.1"/>
    </source>
</evidence>
<dbReference type="SUPFAM" id="SSF48371">
    <property type="entry name" value="ARM repeat"/>
    <property type="match status" value="1"/>
</dbReference>
<dbReference type="InterPro" id="IPR058678">
    <property type="entry name" value="ARM_PUB"/>
</dbReference>
<evidence type="ECO:0000259" key="3">
    <source>
        <dbReference type="Pfam" id="PF25598"/>
    </source>
</evidence>
<name>A0A7J0FWV8_9ERIC</name>
<organism evidence="4 5">
    <name type="scientific">Actinidia rufa</name>
    <dbReference type="NCBI Taxonomy" id="165716"/>
    <lineage>
        <taxon>Eukaryota</taxon>
        <taxon>Viridiplantae</taxon>
        <taxon>Streptophyta</taxon>
        <taxon>Embryophyta</taxon>
        <taxon>Tracheophyta</taxon>
        <taxon>Spermatophyta</taxon>
        <taxon>Magnoliopsida</taxon>
        <taxon>eudicotyledons</taxon>
        <taxon>Gunneridae</taxon>
        <taxon>Pentapetalae</taxon>
        <taxon>asterids</taxon>
        <taxon>Ericales</taxon>
        <taxon>Actinidiaceae</taxon>
        <taxon>Actinidia</taxon>
    </lineage>
</organism>
<feature type="region of interest" description="Disordered" evidence="2">
    <location>
        <begin position="226"/>
        <end position="255"/>
    </location>
</feature>
<comment type="caution">
    <text evidence="4">The sequence shown here is derived from an EMBL/GenBank/DDBJ whole genome shotgun (WGS) entry which is preliminary data.</text>
</comment>
<keyword evidence="1" id="KW-0833">Ubl conjugation pathway</keyword>
<reference evidence="4 5" key="1">
    <citation type="submission" date="2019-07" db="EMBL/GenBank/DDBJ databases">
        <title>De Novo Assembly of kiwifruit Actinidia rufa.</title>
        <authorList>
            <person name="Sugita-Konishi S."/>
            <person name="Sato K."/>
            <person name="Mori E."/>
            <person name="Abe Y."/>
            <person name="Kisaki G."/>
            <person name="Hamano K."/>
            <person name="Suezawa K."/>
            <person name="Otani M."/>
            <person name="Fukuda T."/>
            <person name="Manabe T."/>
            <person name="Gomi K."/>
            <person name="Tabuchi M."/>
            <person name="Akimitsu K."/>
            <person name="Kataoka I."/>
        </authorList>
    </citation>
    <scope>NUCLEOTIDE SEQUENCE [LARGE SCALE GENOMIC DNA]</scope>
    <source>
        <strain evidence="5">cv. Fuchu</strain>
    </source>
</reference>
<dbReference type="OrthoDB" id="1720397at2759"/>
<dbReference type="PANTHER" id="PTHR23315">
    <property type="entry name" value="U BOX DOMAIN-CONTAINING"/>
    <property type="match status" value="1"/>
</dbReference>
<gene>
    <name evidence="4" type="ORF">Acr_15g0017900</name>
</gene>
<evidence type="ECO:0000256" key="1">
    <source>
        <dbReference type="ARBA" id="ARBA00022786"/>
    </source>
</evidence>
<feature type="compositionally biased region" description="Basic and acidic residues" evidence="2">
    <location>
        <begin position="226"/>
        <end position="253"/>
    </location>
</feature>
<proteinExistence type="predicted"/>
<dbReference type="EMBL" id="BJWL01000015">
    <property type="protein sequence ID" value="GFZ03182.1"/>
    <property type="molecule type" value="Genomic_DNA"/>
</dbReference>
<dbReference type="InterPro" id="IPR011989">
    <property type="entry name" value="ARM-like"/>
</dbReference>
<dbReference type="Pfam" id="PF25598">
    <property type="entry name" value="ARM_PUB"/>
    <property type="match status" value="1"/>
</dbReference>
<dbReference type="PANTHER" id="PTHR23315:SF284">
    <property type="entry name" value="U-BOX DOMAIN-CONTAINING PROTEIN 7"/>
    <property type="match status" value="1"/>
</dbReference>
<dbReference type="AlphaFoldDB" id="A0A7J0FWV8"/>
<evidence type="ECO:0000256" key="2">
    <source>
        <dbReference type="SAM" id="MobiDB-lite"/>
    </source>
</evidence>
<accession>A0A7J0FWV8</accession>
<dbReference type="InterPro" id="IPR016024">
    <property type="entry name" value="ARM-type_fold"/>
</dbReference>
<sequence length="279" mass="31152">MKVDKEEDLSKKCKVVEHIRHLLKDDDEARSFPCRKGMKWRRKLELWLSSIFLLLTITEAKPVIGSSEAVPFLISLLRDETDPQCKLDALHTLFNLSSHPSNISPLLSAGIINGLLSLVTDSSDHTWTEKSVAVFINLASNKSARDEMISAPGLTSGLAMILDIGEPVDQEHAAACVLILCNGSDKCSQMVLQEGIIPSLVSVSVNGTMRGKQKTQKLLMLFREQRQRDPSPVRTCQDPKRSDVDDVDSDSKPLSKSISTRKVGRAWSFWWKNKSFSVY</sequence>
<evidence type="ECO:0000313" key="5">
    <source>
        <dbReference type="Proteomes" id="UP000585474"/>
    </source>
</evidence>
<keyword evidence="5" id="KW-1185">Reference proteome</keyword>
<dbReference type="Gene3D" id="1.25.10.10">
    <property type="entry name" value="Leucine-rich Repeat Variant"/>
    <property type="match status" value="1"/>
</dbReference>
<feature type="domain" description="U-box" evidence="3">
    <location>
        <begin position="61"/>
        <end position="227"/>
    </location>
</feature>